<gene>
    <name evidence="1" type="ORF">PGT21_015462</name>
</gene>
<evidence type="ECO:0000313" key="2">
    <source>
        <dbReference type="Proteomes" id="UP000324748"/>
    </source>
</evidence>
<name>A0A5B0LKD2_PUCGR</name>
<protein>
    <submittedName>
        <fullName evidence="1">Uncharacterized protein</fullName>
    </submittedName>
</protein>
<evidence type="ECO:0000313" key="1">
    <source>
        <dbReference type="EMBL" id="KAA1064811.1"/>
    </source>
</evidence>
<keyword evidence="2" id="KW-1185">Reference proteome</keyword>
<dbReference type="Proteomes" id="UP000324748">
    <property type="component" value="Unassembled WGS sequence"/>
</dbReference>
<dbReference type="AlphaFoldDB" id="A0A5B0LKD2"/>
<proteinExistence type="predicted"/>
<accession>A0A5B0LKD2</accession>
<reference evidence="1 2" key="1">
    <citation type="submission" date="2019-05" db="EMBL/GenBank/DDBJ databases">
        <title>Emergence of the Ug99 lineage of the wheat stem rust pathogen through somatic hybridization.</title>
        <authorList>
            <person name="Li F."/>
            <person name="Upadhyaya N.M."/>
            <person name="Sperschneider J."/>
            <person name="Matny O."/>
            <person name="Nguyen-Phuc H."/>
            <person name="Mago R."/>
            <person name="Raley C."/>
            <person name="Miller M.E."/>
            <person name="Silverstein K.A.T."/>
            <person name="Henningsen E."/>
            <person name="Hirsch C.D."/>
            <person name="Visser B."/>
            <person name="Pretorius Z.A."/>
            <person name="Steffenson B.J."/>
            <person name="Schwessinger B."/>
            <person name="Dodds P.N."/>
            <person name="Figueroa M."/>
        </authorList>
    </citation>
    <scope>NUCLEOTIDE SEQUENCE [LARGE SCALE GENOMIC DNA]</scope>
    <source>
        <strain evidence="1">21-0</strain>
    </source>
</reference>
<sequence length="57" mass="6420">MWQLLSKVTPQPLNISVATVPMYAIPGKFWLPAPQQDLPNTRFSLKFNPAHGNLEDT</sequence>
<dbReference type="EMBL" id="VSWC01000197">
    <property type="protein sequence ID" value="KAA1064811.1"/>
    <property type="molecule type" value="Genomic_DNA"/>
</dbReference>
<organism evidence="1 2">
    <name type="scientific">Puccinia graminis f. sp. tritici</name>
    <dbReference type="NCBI Taxonomy" id="56615"/>
    <lineage>
        <taxon>Eukaryota</taxon>
        <taxon>Fungi</taxon>
        <taxon>Dikarya</taxon>
        <taxon>Basidiomycota</taxon>
        <taxon>Pucciniomycotina</taxon>
        <taxon>Pucciniomycetes</taxon>
        <taxon>Pucciniales</taxon>
        <taxon>Pucciniaceae</taxon>
        <taxon>Puccinia</taxon>
    </lineage>
</organism>
<comment type="caution">
    <text evidence="1">The sequence shown here is derived from an EMBL/GenBank/DDBJ whole genome shotgun (WGS) entry which is preliminary data.</text>
</comment>